<gene>
    <name evidence="7" type="ORF">RAG0_11563</name>
</gene>
<keyword evidence="5" id="KW-0812">Transmembrane</keyword>
<evidence type="ECO:0000256" key="5">
    <source>
        <dbReference type="SAM" id="Phobius"/>
    </source>
</evidence>
<feature type="transmembrane region" description="Helical" evidence="5">
    <location>
        <begin position="471"/>
        <end position="489"/>
    </location>
</feature>
<accession>A0A1E1L4N7</accession>
<dbReference type="Gene3D" id="3.50.50.60">
    <property type="entry name" value="FAD/NAD(P)-binding domain"/>
    <property type="match status" value="1"/>
</dbReference>
<feature type="transmembrane region" description="Helical" evidence="5">
    <location>
        <begin position="12"/>
        <end position="32"/>
    </location>
</feature>
<keyword evidence="5" id="KW-1133">Transmembrane helix</keyword>
<dbReference type="OrthoDB" id="2431938at2759"/>
<evidence type="ECO:0000313" key="8">
    <source>
        <dbReference type="Proteomes" id="UP000178912"/>
    </source>
</evidence>
<dbReference type="InterPro" id="IPR050562">
    <property type="entry name" value="FAD_mOase_fung"/>
</dbReference>
<dbReference type="PANTHER" id="PTHR47356">
    <property type="entry name" value="FAD-DEPENDENT MONOOXYGENASE ASQG-RELATED"/>
    <property type="match status" value="1"/>
</dbReference>
<dbReference type="InterPro" id="IPR036188">
    <property type="entry name" value="FAD/NAD-bd_sf"/>
</dbReference>
<organism evidence="7 8">
    <name type="scientific">Rhynchosporium agropyri</name>
    <dbReference type="NCBI Taxonomy" id="914238"/>
    <lineage>
        <taxon>Eukaryota</taxon>
        <taxon>Fungi</taxon>
        <taxon>Dikarya</taxon>
        <taxon>Ascomycota</taxon>
        <taxon>Pezizomycotina</taxon>
        <taxon>Leotiomycetes</taxon>
        <taxon>Helotiales</taxon>
        <taxon>Ploettnerulaceae</taxon>
        <taxon>Rhynchosporium</taxon>
    </lineage>
</organism>
<protein>
    <recommendedName>
        <fullName evidence="6">FAD-binding domain-containing protein</fullName>
    </recommendedName>
</protein>
<feature type="domain" description="FAD-binding" evidence="6">
    <location>
        <begin position="15"/>
        <end position="349"/>
    </location>
</feature>
<keyword evidence="8" id="KW-1185">Reference proteome</keyword>
<keyword evidence="3" id="KW-0274">FAD</keyword>
<dbReference type="GO" id="GO:0004497">
    <property type="term" value="F:monooxygenase activity"/>
    <property type="evidence" value="ECO:0007669"/>
    <property type="project" value="InterPro"/>
</dbReference>
<evidence type="ECO:0000313" key="7">
    <source>
        <dbReference type="EMBL" id="CZT05505.1"/>
    </source>
</evidence>
<dbReference type="Proteomes" id="UP000178912">
    <property type="component" value="Unassembled WGS sequence"/>
</dbReference>
<evidence type="ECO:0000259" key="6">
    <source>
        <dbReference type="Pfam" id="PF01494"/>
    </source>
</evidence>
<keyword evidence="4" id="KW-0560">Oxidoreductase</keyword>
<dbReference type="InterPro" id="IPR002938">
    <property type="entry name" value="FAD-bd"/>
</dbReference>
<reference evidence="8" key="1">
    <citation type="submission" date="2016-03" db="EMBL/GenBank/DDBJ databases">
        <authorList>
            <person name="Guldener U."/>
        </authorList>
    </citation>
    <scope>NUCLEOTIDE SEQUENCE [LARGE SCALE GENOMIC DNA]</scope>
    <source>
        <strain evidence="8">04CH-RAC-A.6.1</strain>
    </source>
</reference>
<dbReference type="PRINTS" id="PR00420">
    <property type="entry name" value="RNGMNOXGNASE"/>
</dbReference>
<proteinExistence type="inferred from homology"/>
<evidence type="ECO:0000256" key="3">
    <source>
        <dbReference type="ARBA" id="ARBA00022827"/>
    </source>
</evidence>
<dbReference type="AlphaFoldDB" id="A0A1E1L4N7"/>
<comment type="similarity">
    <text evidence="1">Belongs to the paxM FAD-dependent monooxygenase family.</text>
</comment>
<name>A0A1E1L4N7_9HELO</name>
<keyword evidence="2" id="KW-0285">Flavoprotein</keyword>
<keyword evidence="5" id="KW-0472">Membrane</keyword>
<dbReference type="EMBL" id="FJUX01000077">
    <property type="protein sequence ID" value="CZT05505.1"/>
    <property type="molecule type" value="Genomic_DNA"/>
</dbReference>
<dbReference type="GO" id="GO:0071949">
    <property type="term" value="F:FAD binding"/>
    <property type="evidence" value="ECO:0007669"/>
    <property type="project" value="InterPro"/>
</dbReference>
<evidence type="ECO:0000256" key="2">
    <source>
        <dbReference type="ARBA" id="ARBA00022630"/>
    </source>
</evidence>
<sequence length="505" mass="56218">MTITNSNTGRDAPFRVIIVGAGVAGLVLAHALEKASIDFILLDKGIVAPPWGTSITIHPHGCRILHQIDCLDTVSALCSPMGLFFQRDQSGKEFLSQGFFDAIARRTGYTTLTLERRAYLQVLYDKLPDKSKVVEHARVENIIEEDGIVRVILGDGTEQVGDLVVGADGVHSKVRELLWKNANEAIPGFISAVEKRSMRTTYNALIAFAPMQAGLGKYDMHCVSNDKFSFLILCQPETIFFVAHCKLPDDKQCRWPNRARYTQEDMDNLATKLADYPVSESLLFGELWRNRTRAHLVSLEEGVLDHWFFGRTVLAGDSVHKVTPNAAFGGSTAMESAVALANVIHHAVNLHPNKKPSDVEMKTALTSYQASRLARVKEIFNVSWMLTRLQAYDGWLFYFIQRWVMPVIGLDFVAKQVAQTCSEAPKLNYVQFAEERGTLGWKEGKDAIKYQAAANRKKIIAWHGPSGAERVFPVMFGGILLVTSTVLWLSGWNTASIHSAYLSIM</sequence>
<dbReference type="Pfam" id="PF01494">
    <property type="entry name" value="FAD_binding_3"/>
    <property type="match status" value="1"/>
</dbReference>
<dbReference type="SUPFAM" id="SSF51905">
    <property type="entry name" value="FAD/NAD(P)-binding domain"/>
    <property type="match status" value="1"/>
</dbReference>
<evidence type="ECO:0000256" key="4">
    <source>
        <dbReference type="ARBA" id="ARBA00023002"/>
    </source>
</evidence>
<dbReference type="PANTHER" id="PTHR47356:SF2">
    <property type="entry name" value="FAD-BINDING DOMAIN-CONTAINING PROTEIN-RELATED"/>
    <property type="match status" value="1"/>
</dbReference>
<evidence type="ECO:0000256" key="1">
    <source>
        <dbReference type="ARBA" id="ARBA00007992"/>
    </source>
</evidence>